<dbReference type="SUPFAM" id="SSF63380">
    <property type="entry name" value="Riboflavin synthase domain-like"/>
    <property type="match status" value="1"/>
</dbReference>
<dbReference type="Gene3D" id="3.40.50.80">
    <property type="entry name" value="Nucleotide-binding domain of ferredoxin-NADP reductase (FNR) module"/>
    <property type="match status" value="1"/>
</dbReference>
<dbReference type="SUPFAM" id="SSF54292">
    <property type="entry name" value="2Fe-2S ferredoxin-like"/>
    <property type="match status" value="1"/>
</dbReference>
<proteinExistence type="inferred from homology"/>
<gene>
    <name evidence="5" type="ORF">ACFOEK_16025</name>
</gene>
<dbReference type="InterPro" id="IPR036010">
    <property type="entry name" value="2Fe-2S_ferredoxin-like_sf"/>
</dbReference>
<evidence type="ECO:0000256" key="2">
    <source>
        <dbReference type="ARBA" id="ARBA00023223"/>
    </source>
</evidence>
<dbReference type="SUPFAM" id="SSF52343">
    <property type="entry name" value="Ferredoxin reductase-like, C-terminal NADP-linked domain"/>
    <property type="match status" value="1"/>
</dbReference>
<dbReference type="Pfam" id="PF00175">
    <property type="entry name" value="NAD_binding_1"/>
    <property type="match status" value="1"/>
</dbReference>
<dbReference type="InterPro" id="IPR017927">
    <property type="entry name" value="FAD-bd_FR_type"/>
</dbReference>
<keyword evidence="2" id="KW-0455">Luminescence</keyword>
<dbReference type="Pfam" id="PF00111">
    <property type="entry name" value="Fer2"/>
    <property type="match status" value="1"/>
</dbReference>
<keyword evidence="6" id="KW-1185">Reference proteome</keyword>
<dbReference type="Gene3D" id="2.40.30.10">
    <property type="entry name" value="Translation factors"/>
    <property type="match status" value="1"/>
</dbReference>
<dbReference type="PROSITE" id="PS51384">
    <property type="entry name" value="FAD_FR"/>
    <property type="match status" value="1"/>
</dbReference>
<dbReference type="InterPro" id="IPR012675">
    <property type="entry name" value="Beta-grasp_dom_sf"/>
</dbReference>
<comment type="caution">
    <text evidence="5">The sequence shown here is derived from an EMBL/GenBank/DDBJ whole genome shotgun (WGS) entry which is preliminary data.</text>
</comment>
<comment type="similarity">
    <text evidence="3">Belongs to the Fre/LuxG FAD/NAD(P) flavoprotein oxidoreductase family.</text>
</comment>
<evidence type="ECO:0000259" key="4">
    <source>
        <dbReference type="PROSITE" id="PS51384"/>
    </source>
</evidence>
<evidence type="ECO:0000256" key="3">
    <source>
        <dbReference type="ARBA" id="ARBA00038177"/>
    </source>
</evidence>
<organism evidence="5 6">
    <name type="scientific">Litoribrevibacter euphylliae</name>
    <dbReference type="NCBI Taxonomy" id="1834034"/>
    <lineage>
        <taxon>Bacteria</taxon>
        <taxon>Pseudomonadati</taxon>
        <taxon>Pseudomonadota</taxon>
        <taxon>Gammaproteobacteria</taxon>
        <taxon>Oceanospirillales</taxon>
        <taxon>Oceanospirillaceae</taxon>
        <taxon>Litoribrevibacter</taxon>
    </lineage>
</organism>
<dbReference type="PANTHER" id="PTHR47354">
    <property type="entry name" value="NADH OXIDOREDUCTASE HCR"/>
    <property type="match status" value="1"/>
</dbReference>
<dbReference type="InterPro" id="IPR001041">
    <property type="entry name" value="2Fe-2S_ferredoxin-type"/>
</dbReference>
<dbReference type="Proteomes" id="UP001595476">
    <property type="component" value="Unassembled WGS sequence"/>
</dbReference>
<dbReference type="InterPro" id="IPR001433">
    <property type="entry name" value="OxRdtase_FAD/NAD-bd"/>
</dbReference>
<feature type="domain" description="FAD-binding FR-type" evidence="4">
    <location>
        <begin position="100"/>
        <end position="199"/>
    </location>
</feature>
<accession>A0ABV7HIJ9</accession>
<protein>
    <submittedName>
        <fullName evidence="5">2Fe-2S iron-sulfur cluster-binding protein</fullName>
    </submittedName>
</protein>
<dbReference type="Gene3D" id="3.10.20.30">
    <property type="match status" value="1"/>
</dbReference>
<keyword evidence="1" id="KW-0560">Oxidoreductase</keyword>
<dbReference type="EMBL" id="JBHRSZ010000007">
    <property type="protein sequence ID" value="MFC3152544.1"/>
    <property type="molecule type" value="Genomic_DNA"/>
</dbReference>
<reference evidence="6" key="1">
    <citation type="journal article" date="2019" name="Int. J. Syst. Evol. Microbiol.">
        <title>The Global Catalogue of Microorganisms (GCM) 10K type strain sequencing project: providing services to taxonomists for standard genome sequencing and annotation.</title>
        <authorList>
            <consortium name="The Broad Institute Genomics Platform"/>
            <consortium name="The Broad Institute Genome Sequencing Center for Infectious Disease"/>
            <person name="Wu L."/>
            <person name="Ma J."/>
        </authorList>
    </citation>
    <scope>NUCLEOTIDE SEQUENCE [LARGE SCALE GENOMIC DNA]</scope>
    <source>
        <strain evidence="6">KCTC 52438</strain>
    </source>
</reference>
<dbReference type="InterPro" id="IPR017938">
    <property type="entry name" value="Riboflavin_synthase-like_b-brl"/>
</dbReference>
<dbReference type="RefSeq" id="WP_386722474.1">
    <property type="nucleotide sequence ID" value="NZ_JBHRSZ010000007.1"/>
</dbReference>
<dbReference type="PRINTS" id="PR00410">
    <property type="entry name" value="PHEHYDRXLASE"/>
</dbReference>
<evidence type="ECO:0000256" key="1">
    <source>
        <dbReference type="ARBA" id="ARBA00023002"/>
    </source>
</evidence>
<dbReference type="CDD" id="cd00207">
    <property type="entry name" value="fer2"/>
    <property type="match status" value="1"/>
</dbReference>
<dbReference type="InterPro" id="IPR050415">
    <property type="entry name" value="MRET"/>
</dbReference>
<evidence type="ECO:0000313" key="5">
    <source>
        <dbReference type="EMBL" id="MFC3152544.1"/>
    </source>
</evidence>
<evidence type="ECO:0000313" key="6">
    <source>
        <dbReference type="Proteomes" id="UP001595476"/>
    </source>
</evidence>
<name>A0ABV7HIJ9_9GAMM</name>
<dbReference type="PANTHER" id="PTHR47354:SF7">
    <property type="entry name" value="NAD(P)H-FLAVIN REDUCTASE"/>
    <property type="match status" value="1"/>
</dbReference>
<dbReference type="InterPro" id="IPR039261">
    <property type="entry name" value="FNR_nucleotide-bd"/>
</dbReference>
<sequence length="337" mass="37715">MTNTTNFKITTTSSHTFFCKDDQTVLEAALQQHCFVPNACTNGVCEVCYGDLLAGTVRLKSGQTVSAPPTQHNLLYCIATPLTDLTIGIKAFRGPGEFKLQTIACQIEQVTQLNEDVFQVALLAPAGKYPEFHAGQYLELLPEDGNSYPFTIACAPRGRTIELHIQVHQENQSAQYIIEQLQNRPSIRVKLPMGNCYLPIERHTLKKDVLLIAAGTGFAQMKSLIEALAEETDRPTLHLFWVGKQPADLYATELAQQWQEQGLIHYYPIVRDTNQGWDGYSGLIEDLIMERFQNLSQCSAFFCGSPNFVYGILDALTDDGLNQRDCYSDVFDYAPRT</sequence>
<dbReference type="CDD" id="cd06189">
    <property type="entry name" value="flavin_oxioreductase"/>
    <property type="match status" value="1"/>
</dbReference>